<gene>
    <name evidence="3" type="ORF">LdCL_360017900</name>
</gene>
<evidence type="ECO:0000256" key="2">
    <source>
        <dbReference type="SAM" id="MobiDB-lite"/>
    </source>
</evidence>
<dbReference type="EMBL" id="CP029535">
    <property type="protein sequence ID" value="AYU83473.1"/>
    <property type="molecule type" value="Genomic_DNA"/>
</dbReference>
<feature type="compositionally biased region" description="Polar residues" evidence="2">
    <location>
        <begin position="363"/>
        <end position="372"/>
    </location>
</feature>
<sequence>MESSTDRATTRPLGAETAAHATRETNDVDSEDGMLGSPLQLDSSTMGTAELNSALESLSSATVPNTASCIQNNLSLAQNFLADKGDTTTRSWSADYDDAAAPLWQRYTTQGERQHFSVSSVTGKHGSSVRGAENVKVCVKAPAGGQETLLPGGVPPTTASFATKCDTSHVAAPTREFSATWSPQGLLGGTPETLDARPAVDDASSMVAVVLGEEVPDDLPRAPSAYTEPRSCPSTPLVNTIHLNLQYTRVTSFMSISSPFSASVQSISFLRTSVQHLMSNSQHFYASSSSCAAANEVPLFGEVGAAEPRPLCASLPETGSVAAQSALEPAKLREVTFAHSSVEARDSSEGIPLIDPSAMSAADNASTAQEASPHNPGAPTLPCTPVARRAVNTSVERCLVEEEQERTELVEDQASGFETILAHEVSAYLAMSRQQRMIARQRSECAGVTEQRKSVEEEASQLHDSMRARMRMAEDEHENFMSNYRPIQQVQLHSAG</sequence>
<dbReference type="AlphaFoldDB" id="A0A3S7XAI1"/>
<dbReference type="VEuPathDB" id="TriTrypDB:LdBPK_361280.1"/>
<name>A0A3S7XAI1_LEIDO</name>
<keyword evidence="1" id="KW-0175">Coiled coil</keyword>
<keyword evidence="4" id="KW-1185">Reference proteome</keyword>
<accession>A0A3S7XAI1</accession>
<dbReference type="VEuPathDB" id="TriTrypDB:LdCL_360017900"/>
<dbReference type="OrthoDB" id="264983at2759"/>
<feature type="region of interest" description="Disordered" evidence="2">
    <location>
        <begin position="360"/>
        <end position="383"/>
    </location>
</feature>
<protein>
    <submittedName>
        <fullName evidence="3">Uncharacterized protein</fullName>
    </submittedName>
</protein>
<organism evidence="3 4">
    <name type="scientific">Leishmania donovani</name>
    <dbReference type="NCBI Taxonomy" id="5661"/>
    <lineage>
        <taxon>Eukaryota</taxon>
        <taxon>Discoba</taxon>
        <taxon>Euglenozoa</taxon>
        <taxon>Kinetoplastea</taxon>
        <taxon>Metakinetoplastina</taxon>
        <taxon>Trypanosomatida</taxon>
        <taxon>Trypanosomatidae</taxon>
        <taxon>Leishmaniinae</taxon>
        <taxon>Leishmania</taxon>
    </lineage>
</organism>
<evidence type="ECO:0000313" key="4">
    <source>
        <dbReference type="Proteomes" id="UP000274082"/>
    </source>
</evidence>
<feature type="region of interest" description="Disordered" evidence="2">
    <location>
        <begin position="1"/>
        <end position="39"/>
    </location>
</feature>
<reference evidence="3 4" key="1">
    <citation type="journal article" date="2018" name="Sci. Rep.">
        <title>A complete Leishmania donovani reference genome identifies novel genetic variations associated with virulence.</title>
        <authorList>
            <person name="Lypaczewski P."/>
            <person name="Hoshizaki J."/>
            <person name="Zhang W.-W."/>
            <person name="McCall L.-I."/>
            <person name="Torcivia-Rodriguez J."/>
            <person name="Simonyan V."/>
            <person name="Kaur A."/>
            <person name="Dewar K."/>
            <person name="Matlashewski G."/>
        </authorList>
    </citation>
    <scope>NUCLEOTIDE SEQUENCE [LARGE SCALE GENOMIC DNA]</scope>
    <source>
        <strain evidence="3 4">LdCL</strain>
    </source>
</reference>
<dbReference type="Proteomes" id="UP000274082">
    <property type="component" value="Chromosome 36"/>
</dbReference>
<proteinExistence type="predicted"/>
<feature type="coiled-coil region" evidence="1">
    <location>
        <begin position="438"/>
        <end position="476"/>
    </location>
</feature>
<dbReference type="VEuPathDB" id="TriTrypDB:LDHU3_36.1620"/>
<evidence type="ECO:0000313" key="3">
    <source>
        <dbReference type="EMBL" id="AYU83473.1"/>
    </source>
</evidence>
<evidence type="ECO:0000256" key="1">
    <source>
        <dbReference type="SAM" id="Coils"/>
    </source>
</evidence>